<dbReference type="EMBL" id="KM359505">
    <property type="protein sequence ID" value="AIR93451.1"/>
    <property type="molecule type" value="Genomic_DNA"/>
</dbReference>
<sequence length="144" mass="17285">MIDLTGIQKMWEEDSKIDPDNLHTESLNIPVLHAKYFDLYNNIFLLMKKAQQQRKNIRHERYEYYSGKADPEIYIKNPFPKKIRDKDTMQKYLDADERLSSTSLKIEYYETMLNYLENILKQVSNRTYQIKNAVEVMKFQVGYG</sequence>
<keyword evidence="2" id="KW-1185">Reference proteome</keyword>
<protein>
    <submittedName>
        <fullName evidence="1">Putative repair and recombination protein</fullName>
    </submittedName>
</protein>
<name>A0A0K0KVH2_9CAUD</name>
<dbReference type="RefSeq" id="YP_009213625.1">
    <property type="nucleotide sequence ID" value="NC_028955.1"/>
</dbReference>
<evidence type="ECO:0000313" key="2">
    <source>
        <dbReference type="Proteomes" id="UP000207741"/>
    </source>
</evidence>
<dbReference type="KEGG" id="vg:26640169"/>
<evidence type="ECO:0000313" key="1">
    <source>
        <dbReference type="EMBL" id="AIR93451.1"/>
    </source>
</evidence>
<dbReference type="Pfam" id="PF11056">
    <property type="entry name" value="UvsY"/>
    <property type="match status" value="1"/>
</dbReference>
<accession>A0A0K0KVH2</accession>
<dbReference type="Proteomes" id="UP000207741">
    <property type="component" value="Segment"/>
</dbReference>
<dbReference type="InterPro" id="IPR021289">
    <property type="entry name" value="UvsY"/>
</dbReference>
<proteinExistence type="predicted"/>
<organism evidence="1 2">
    <name type="scientific">Prochlorococcus phage P-TIM68</name>
    <dbReference type="NCBI Taxonomy" id="1542477"/>
    <lineage>
        <taxon>Viruses</taxon>
        <taxon>Duplodnaviria</taxon>
        <taxon>Heunggongvirae</taxon>
        <taxon>Uroviricota</taxon>
        <taxon>Caudoviricetes</taxon>
        <taxon>Pantevenvirales</taxon>
        <taxon>Kyanoviridae</taxon>
        <taxon>Haifavirus</taxon>
        <taxon>Haifavirus tim68</taxon>
    </lineage>
</organism>
<dbReference type="GeneID" id="26640169"/>
<dbReference type="OrthoDB" id="16211at10239"/>
<reference evidence="2" key="1">
    <citation type="submission" date="2014-08" db="EMBL/GenBank/DDBJ databases">
        <authorList>
            <person name="Edwards T."/>
        </authorList>
    </citation>
    <scope>NUCLEOTIDE SEQUENCE [LARGE SCALE GENOMIC DNA]</scope>
</reference>